<dbReference type="PANTHER" id="PTHR35374:SF1">
    <property type="entry name" value="PROTEIN KINASE DOMAIN-CONTAINING PROTEIN"/>
    <property type="match status" value="1"/>
</dbReference>
<proteinExistence type="predicted"/>
<gene>
    <name evidence="2" type="ORF">PPYR_02652</name>
</gene>
<feature type="domain" description="DUF8207" evidence="1">
    <location>
        <begin position="166"/>
        <end position="264"/>
    </location>
</feature>
<organism evidence="2 3">
    <name type="scientific">Photinus pyralis</name>
    <name type="common">Common eastern firefly</name>
    <name type="synonym">Lampyris pyralis</name>
    <dbReference type="NCBI Taxonomy" id="7054"/>
    <lineage>
        <taxon>Eukaryota</taxon>
        <taxon>Metazoa</taxon>
        <taxon>Ecdysozoa</taxon>
        <taxon>Arthropoda</taxon>
        <taxon>Hexapoda</taxon>
        <taxon>Insecta</taxon>
        <taxon>Pterygota</taxon>
        <taxon>Neoptera</taxon>
        <taxon>Endopterygota</taxon>
        <taxon>Coleoptera</taxon>
        <taxon>Polyphaga</taxon>
        <taxon>Elateriformia</taxon>
        <taxon>Elateroidea</taxon>
        <taxon>Lampyridae</taxon>
        <taxon>Lampyrinae</taxon>
        <taxon>Photinus</taxon>
    </lineage>
</organism>
<protein>
    <recommendedName>
        <fullName evidence="1">DUF8207 domain-containing protein</fullName>
    </recommendedName>
</protein>
<evidence type="ECO:0000259" key="1">
    <source>
        <dbReference type="Pfam" id="PF26634"/>
    </source>
</evidence>
<name>A0A5N4B7W8_PHOPY</name>
<sequence>MNARDKTIKQKLTKTRNAIKRKLEVLKRGELETQRLVEATYKPIVEPLKKIAKQEPKIRNMIPKVEHKIEYESTPIQEEEQFRTPQRSENGPITAAAKRLNFIETDEISNIAYDNGKEGEDEDTTETINLSQLLDTEDAAQQFLNQYHVLPRQYIERMIKDTKGDIDHFYGLRYDANFDQWAIGDSKVTFDGPNLIIKDKIYNGTPGLYELLVLKKPQEFSSKDGRVYKEILDVTNGYRRNYDPGHQIVGTKSHKYRNILKPLLSEHYGTGMKEVNNTVKEYVYWNTPHELVERLRLLHASRVAGHTGHNNEISSIEEELREEGIIV</sequence>
<evidence type="ECO:0000313" key="2">
    <source>
        <dbReference type="EMBL" id="KAB0805682.1"/>
    </source>
</evidence>
<dbReference type="InterPro" id="IPR058520">
    <property type="entry name" value="DUF8207"/>
</dbReference>
<keyword evidence="3" id="KW-1185">Reference proteome</keyword>
<dbReference type="AlphaFoldDB" id="A0A5N4B7W8"/>
<dbReference type="EMBL" id="VVIM01000001">
    <property type="protein sequence ID" value="KAB0805682.1"/>
    <property type="molecule type" value="Genomic_DNA"/>
</dbReference>
<evidence type="ECO:0000313" key="3">
    <source>
        <dbReference type="Proteomes" id="UP000327044"/>
    </source>
</evidence>
<dbReference type="InParanoid" id="A0A5N4B7W8"/>
<reference evidence="2 3" key="1">
    <citation type="journal article" date="2018" name="Elife">
        <title>Firefly genomes illuminate parallel origins of bioluminescence in beetles.</title>
        <authorList>
            <person name="Fallon T.R."/>
            <person name="Lower S.E."/>
            <person name="Chang C.H."/>
            <person name="Bessho-Uehara M."/>
            <person name="Martin G.J."/>
            <person name="Bewick A.J."/>
            <person name="Behringer M."/>
            <person name="Debat H.J."/>
            <person name="Wong I."/>
            <person name="Day J.C."/>
            <person name="Suvorov A."/>
            <person name="Silva C.J."/>
            <person name="Stanger-Hall K.F."/>
            <person name="Hall D.W."/>
            <person name="Schmitz R.J."/>
            <person name="Nelson D.R."/>
            <person name="Lewis S.M."/>
            <person name="Shigenobu S."/>
            <person name="Bybee S.M."/>
            <person name="Larracuente A.M."/>
            <person name="Oba Y."/>
            <person name="Weng J.K."/>
        </authorList>
    </citation>
    <scope>NUCLEOTIDE SEQUENCE [LARGE SCALE GENOMIC DNA]</scope>
    <source>
        <strain evidence="2">1611_PpyrPB1</strain>
        <tissue evidence="2">Whole body</tissue>
    </source>
</reference>
<dbReference type="Proteomes" id="UP000327044">
    <property type="component" value="Unassembled WGS sequence"/>
</dbReference>
<comment type="caution">
    <text evidence="2">The sequence shown here is derived from an EMBL/GenBank/DDBJ whole genome shotgun (WGS) entry which is preliminary data.</text>
</comment>
<accession>A0A5N4B7W8</accession>
<dbReference type="Pfam" id="PF26634">
    <property type="entry name" value="DUF8207"/>
    <property type="match status" value="1"/>
</dbReference>
<dbReference type="PANTHER" id="PTHR35374">
    <property type="entry name" value="CYCLIN-DEPENDENT KINASE 11A-LIKE"/>
    <property type="match status" value="1"/>
</dbReference>